<feature type="transmembrane region" description="Helical" evidence="17">
    <location>
        <begin position="486"/>
        <end position="510"/>
    </location>
</feature>
<evidence type="ECO:0000259" key="19">
    <source>
        <dbReference type="PROSITE" id="PS50011"/>
    </source>
</evidence>
<evidence type="ECO:0000256" key="8">
    <source>
        <dbReference type="ARBA" id="ARBA00022741"/>
    </source>
</evidence>
<feature type="transmembrane region" description="Helical" evidence="17">
    <location>
        <begin position="1311"/>
        <end position="1331"/>
    </location>
</feature>
<evidence type="ECO:0000256" key="2">
    <source>
        <dbReference type="ARBA" id="ARBA00012513"/>
    </source>
</evidence>
<dbReference type="Gene3D" id="3.30.430.20">
    <property type="entry name" value="Gnk2 domain, C-X8-C-X2-C motif"/>
    <property type="match status" value="8"/>
</dbReference>
<keyword evidence="6 18" id="KW-0732">Signal</keyword>
<feature type="domain" description="Gnk2-homologous" evidence="20">
    <location>
        <begin position="28"/>
        <end position="133"/>
    </location>
</feature>
<reference evidence="21 22" key="1">
    <citation type="submission" date="2020-08" db="EMBL/GenBank/DDBJ databases">
        <title>Plant Genome Project.</title>
        <authorList>
            <person name="Zhang R.-G."/>
        </authorList>
    </citation>
    <scope>NUCLEOTIDE SEQUENCE [LARGE SCALE GENOMIC DNA]</scope>
    <source>
        <tissue evidence="21">Rhizome</tissue>
    </source>
</reference>
<evidence type="ECO:0000256" key="13">
    <source>
        <dbReference type="ARBA" id="ARBA00023157"/>
    </source>
</evidence>
<dbReference type="FunFam" id="1.10.510.10:FF:000467">
    <property type="entry name" value="Liguleless narrow1"/>
    <property type="match status" value="2"/>
</dbReference>
<dbReference type="PROSITE" id="PS50011">
    <property type="entry name" value="PROTEIN_KINASE_DOM"/>
    <property type="match status" value="2"/>
</dbReference>
<dbReference type="EMBL" id="JACMSC010000008">
    <property type="protein sequence ID" value="KAG6511413.1"/>
    <property type="molecule type" value="Genomic_DNA"/>
</dbReference>
<feature type="transmembrane region" description="Helical" evidence="17">
    <location>
        <begin position="1456"/>
        <end position="1476"/>
    </location>
</feature>
<keyword evidence="7" id="KW-0677">Repeat</keyword>
<dbReference type="Gene3D" id="3.30.200.20">
    <property type="entry name" value="Phosphorylase Kinase, domain 1"/>
    <property type="match status" value="2"/>
</dbReference>
<dbReference type="Pfam" id="PF01657">
    <property type="entry name" value="Stress-antifung"/>
    <property type="match status" value="7"/>
</dbReference>
<evidence type="ECO:0000256" key="5">
    <source>
        <dbReference type="ARBA" id="ARBA00022692"/>
    </source>
</evidence>
<keyword evidence="5 17" id="KW-0812">Transmembrane</keyword>
<evidence type="ECO:0000256" key="15">
    <source>
        <dbReference type="ARBA" id="ARBA00047899"/>
    </source>
</evidence>
<feature type="domain" description="Gnk2-homologous" evidence="20">
    <location>
        <begin position="356"/>
        <end position="461"/>
    </location>
</feature>
<comment type="subcellular location">
    <subcellularLocation>
        <location evidence="1">Membrane</location>
        <topology evidence="1">Single-pass membrane protein</topology>
    </subcellularLocation>
</comment>
<feature type="domain" description="Gnk2-homologous" evidence="20">
    <location>
        <begin position="1072"/>
        <end position="1176"/>
    </location>
</feature>
<dbReference type="PANTHER" id="PTHR27002:SF181">
    <property type="entry name" value="RECEPTOR-LIKE SERINE_THREONINE-PROTEIN KINASE"/>
    <property type="match status" value="1"/>
</dbReference>
<feature type="domain" description="Gnk2-homologous" evidence="20">
    <location>
        <begin position="1179"/>
        <end position="1284"/>
    </location>
</feature>
<feature type="domain" description="Gnk2-homologous" evidence="20">
    <location>
        <begin position="957"/>
        <end position="1060"/>
    </location>
</feature>
<evidence type="ECO:0000256" key="11">
    <source>
        <dbReference type="ARBA" id="ARBA00022989"/>
    </source>
</evidence>
<evidence type="ECO:0000256" key="9">
    <source>
        <dbReference type="ARBA" id="ARBA00022777"/>
    </source>
</evidence>
<evidence type="ECO:0000256" key="17">
    <source>
        <dbReference type="SAM" id="Phobius"/>
    </source>
</evidence>
<evidence type="ECO:0000313" key="21">
    <source>
        <dbReference type="EMBL" id="KAG6511413.1"/>
    </source>
</evidence>
<accession>A0A8J5GPM3</accession>
<dbReference type="InterPro" id="IPR011009">
    <property type="entry name" value="Kinase-like_dom_sf"/>
</dbReference>
<keyword evidence="4" id="KW-0808">Transferase</keyword>
<feature type="domain" description="Protein kinase" evidence="19">
    <location>
        <begin position="1371"/>
        <end position="1671"/>
    </location>
</feature>
<evidence type="ECO:0000256" key="10">
    <source>
        <dbReference type="ARBA" id="ARBA00022840"/>
    </source>
</evidence>
<evidence type="ECO:0000256" key="3">
    <source>
        <dbReference type="ARBA" id="ARBA00022527"/>
    </source>
</evidence>
<dbReference type="GO" id="GO:0004674">
    <property type="term" value="F:protein serine/threonine kinase activity"/>
    <property type="evidence" value="ECO:0007669"/>
    <property type="project" value="UniProtKB-KW"/>
</dbReference>
<dbReference type="Proteomes" id="UP000734854">
    <property type="component" value="Unassembled WGS sequence"/>
</dbReference>
<feature type="domain" description="Protein kinase" evidence="19">
    <location>
        <begin position="546"/>
        <end position="825"/>
    </location>
</feature>
<evidence type="ECO:0000256" key="1">
    <source>
        <dbReference type="ARBA" id="ARBA00004167"/>
    </source>
</evidence>
<dbReference type="InterPro" id="IPR001245">
    <property type="entry name" value="Ser-Thr/Tyr_kinase_cat_dom"/>
</dbReference>
<keyword evidence="9" id="KW-0418">Kinase</keyword>
<sequence>MWRKKDWSLLILYLIPCLIFFSAPRTCAVDYTSDCSGGNYSRSSGIGESLTLLFSSLSSLSSSSNFANTTATARANADTTVYGLFMCQGDLPRSDCYNCINSAILDINQSCSNSRSATIWYEFCELRYSDINFFCIPVTEGHFTTNPYEETSSTKPYQVVSTLVQLAPSNKPLMFASNVSNMYPLFAQAQCSSDLSVQNCSVCLTTILATINGCCVQRKGWRYFTPTCWVRYEPTPFFGNYPNATSPYIVRSQCASYDFLSSEVSSKQDSLRSLLSDLQSNAPATGFYKTSVGENSLRMFGLALCRGDLAADSRECSDCLGTAGAAIVDECPNKTEGFMWYGQCFVKYSDQNFFGTLDNSNYTYCSRGLVSQEIDQTTSAKALSLIPLAINNSWLFAAGKVAINDTLSSYLLLQCTRDLTSQSCQSCLEIGISQVTDACNQIKGWQYLSGSCTVRYETFPFYNETAAARILELQPEEGRGSSNVNAIAIALPIVGAAVLGVLLCCAWCIWRRRGSKGLKPIDLETLQDRDLTFMDLDTIQVATNNFSNENKLGEGGFGPVYKGVLVDGKEIAVKRLSGKSKQGISEFKNEVKLIAQLQHKNLVRILGCCFEEEEKLLIYEYHPNRSLDAFLFDRKKHEPLNWKSRFLVISGIAKGLLYLHEDSLLKVIHRDLKASNVLLDKGMNPKISDFGMAKIYNLDESEVDNTHRIVGTFGYMAPEYAMDGIFSVKSDVFSYGVLLLEIISGQRNGRAYVEQHGQSLPMHAWELWSANKAFEVIDSLLANRYEADQVLKCIHIGLLCVQENIEERPTMSEVVLVLRSDHITLPQPTQPPNFIKKSSQLESPHSSPMIPSSLHSINEVTHEDRYDQSSGFGESLTSLFSSLRSLSSTSNCANTTAGANSNTVYGLYMCQGDLSHSDCHSCITSAIGVINQNCSNSRTGILWYEFCQLRYSDHNFFGIPVTEGHFTINPKEETSSNKPYEVLSSLVQVAPLSKPLMFARNVSNMYPLFAQAQCTSDLSTENCSMCLRTILEAIKSCCIQRKGWRYFTPTCLVRYEPTPFFGNYPNANFTYIIRSRCLPHNFLSSDISSREASLRSLLSDLHSRAPTTGFYSTSSGENSNQLFGLALCRGDLATPSGECTNCLDTAGAAIVDECPNKTEGFMWYSQCFLKYSDQNFFGMLDNNGSIYCDNGQGSSEIDATTNAKARSLVPFVVTNSLMFAADKVAINNTLSSYLLLQCTRDLSIDNCQLCLETGISTVTTACKLTRGWQYLSGSCNVRFETFPFYNETAASRVLELQPEGTTRSRSRKVKIIAIILPLVGAVLLGLFLWCAQQLKRRIGKRKHKLDDHKSQKSRSLIFIDLASIKVATNNFSDENKLGEGGFGPVYKGVFPDGREIAVKRLSQESQQGSTEFKNEVELIAKLQHKNLVKMLGCCVEREEKLLIYEYLSNGSLDSILFGKFLLILSICLPILMSSSLCFPADPDKRIQLDWERRFHIISGIAKGLLYLHEDSLLKVIHRDLKSSNVLLDGQMNPKISDFGMAKIYQPEDNEVATRRIVGTYGYMAPEYAIHGVFSVKSDVYSYGVLLLEIVCGLKNGRAHFAEHGKNLPRRVWELWNEDKAASIIDPVLKISCSTDEALKCIHIALLCVHEKAEERPTMSEVVLMLRTEGMVLPKPSQPPDFARRSSGSDGLLFASVTPPSSLKSINEVTDTVAIPR</sequence>
<dbReference type="CDD" id="cd14066">
    <property type="entry name" value="STKc_IRAK"/>
    <property type="match status" value="2"/>
</dbReference>
<feature type="chain" id="PRO_5035275881" description="non-specific serine/threonine protein kinase" evidence="18">
    <location>
        <begin position="29"/>
        <end position="1716"/>
    </location>
</feature>
<evidence type="ECO:0000256" key="16">
    <source>
        <dbReference type="ARBA" id="ARBA00048679"/>
    </source>
</evidence>
<feature type="domain" description="Gnk2-homologous" evidence="20">
    <location>
        <begin position="248"/>
        <end position="353"/>
    </location>
</feature>
<protein>
    <recommendedName>
        <fullName evidence="2">non-specific serine/threonine protein kinase</fullName>
        <ecNumber evidence="2">2.7.11.1</ecNumber>
    </recommendedName>
</protein>
<keyword evidence="10" id="KW-0067">ATP-binding</keyword>
<feature type="signal peptide" evidence="18">
    <location>
        <begin position="1"/>
        <end position="28"/>
    </location>
</feature>
<keyword evidence="22" id="KW-1185">Reference proteome</keyword>
<evidence type="ECO:0000256" key="14">
    <source>
        <dbReference type="ARBA" id="ARBA00023180"/>
    </source>
</evidence>
<feature type="domain" description="Gnk2-homologous" evidence="20">
    <location>
        <begin position="854"/>
        <end position="956"/>
    </location>
</feature>
<comment type="caution">
    <text evidence="21">The sequence shown here is derived from an EMBL/GenBank/DDBJ whole genome shotgun (WGS) entry which is preliminary data.</text>
</comment>
<keyword evidence="8" id="KW-0547">Nucleotide-binding</keyword>
<evidence type="ECO:0000256" key="12">
    <source>
        <dbReference type="ARBA" id="ARBA00023136"/>
    </source>
</evidence>
<comment type="catalytic activity">
    <reaction evidence="16">
        <text>L-seryl-[protein] + ATP = O-phospho-L-seryl-[protein] + ADP + H(+)</text>
        <dbReference type="Rhea" id="RHEA:17989"/>
        <dbReference type="Rhea" id="RHEA-COMP:9863"/>
        <dbReference type="Rhea" id="RHEA-COMP:11604"/>
        <dbReference type="ChEBI" id="CHEBI:15378"/>
        <dbReference type="ChEBI" id="CHEBI:29999"/>
        <dbReference type="ChEBI" id="CHEBI:30616"/>
        <dbReference type="ChEBI" id="CHEBI:83421"/>
        <dbReference type="ChEBI" id="CHEBI:456216"/>
        <dbReference type="EC" id="2.7.11.1"/>
    </reaction>
</comment>
<dbReference type="InterPro" id="IPR038408">
    <property type="entry name" value="GNK2_sf"/>
</dbReference>
<keyword evidence="3" id="KW-0723">Serine/threonine-protein kinase</keyword>
<evidence type="ECO:0000256" key="7">
    <source>
        <dbReference type="ARBA" id="ARBA00022737"/>
    </source>
</evidence>
<keyword evidence="13" id="KW-1015">Disulfide bond</keyword>
<keyword evidence="12 17" id="KW-0472">Membrane</keyword>
<dbReference type="EC" id="2.7.11.1" evidence="2"/>
<keyword evidence="11 17" id="KW-1133">Transmembrane helix</keyword>
<evidence type="ECO:0000256" key="4">
    <source>
        <dbReference type="ARBA" id="ARBA00022679"/>
    </source>
</evidence>
<evidence type="ECO:0000256" key="18">
    <source>
        <dbReference type="SAM" id="SignalP"/>
    </source>
</evidence>
<evidence type="ECO:0000313" key="22">
    <source>
        <dbReference type="Proteomes" id="UP000734854"/>
    </source>
</evidence>
<dbReference type="PANTHER" id="PTHR27002">
    <property type="entry name" value="RECEPTOR-LIKE SERINE/THREONINE-PROTEIN KINASE SD1-8"/>
    <property type="match status" value="1"/>
</dbReference>
<dbReference type="PROSITE" id="PS51473">
    <property type="entry name" value="GNK2"/>
    <property type="match status" value="8"/>
</dbReference>
<evidence type="ECO:0000259" key="20">
    <source>
        <dbReference type="PROSITE" id="PS51473"/>
    </source>
</evidence>
<proteinExistence type="predicted"/>
<dbReference type="SMART" id="SM00220">
    <property type="entry name" value="S_TKc"/>
    <property type="match status" value="2"/>
</dbReference>
<dbReference type="InterPro" id="IPR000719">
    <property type="entry name" value="Prot_kinase_dom"/>
</dbReference>
<organism evidence="21 22">
    <name type="scientific">Zingiber officinale</name>
    <name type="common">Ginger</name>
    <name type="synonym">Amomum zingiber</name>
    <dbReference type="NCBI Taxonomy" id="94328"/>
    <lineage>
        <taxon>Eukaryota</taxon>
        <taxon>Viridiplantae</taxon>
        <taxon>Streptophyta</taxon>
        <taxon>Embryophyta</taxon>
        <taxon>Tracheophyta</taxon>
        <taxon>Spermatophyta</taxon>
        <taxon>Magnoliopsida</taxon>
        <taxon>Liliopsida</taxon>
        <taxon>Zingiberales</taxon>
        <taxon>Zingiberaceae</taxon>
        <taxon>Zingiber</taxon>
    </lineage>
</organism>
<dbReference type="FunFam" id="3.30.200.20:FF:000195">
    <property type="entry name" value="G-type lectin S-receptor-like serine/threonine-protein kinase"/>
    <property type="match status" value="2"/>
</dbReference>
<gene>
    <name evidence="21" type="ORF">ZIOFF_029481</name>
</gene>
<dbReference type="GO" id="GO:0005524">
    <property type="term" value="F:ATP binding"/>
    <property type="evidence" value="ECO:0007669"/>
    <property type="project" value="UniProtKB-KW"/>
</dbReference>
<dbReference type="CDD" id="cd23509">
    <property type="entry name" value="Gnk2-like"/>
    <property type="match status" value="8"/>
</dbReference>
<dbReference type="Pfam" id="PF07714">
    <property type="entry name" value="PK_Tyr_Ser-Thr"/>
    <property type="match status" value="2"/>
</dbReference>
<evidence type="ECO:0000256" key="6">
    <source>
        <dbReference type="ARBA" id="ARBA00022729"/>
    </source>
</evidence>
<dbReference type="Gene3D" id="1.10.510.10">
    <property type="entry name" value="Transferase(Phosphotransferase) domain 1"/>
    <property type="match status" value="2"/>
</dbReference>
<comment type="catalytic activity">
    <reaction evidence="15">
        <text>L-threonyl-[protein] + ATP = O-phospho-L-threonyl-[protein] + ADP + H(+)</text>
        <dbReference type="Rhea" id="RHEA:46608"/>
        <dbReference type="Rhea" id="RHEA-COMP:11060"/>
        <dbReference type="Rhea" id="RHEA-COMP:11605"/>
        <dbReference type="ChEBI" id="CHEBI:15378"/>
        <dbReference type="ChEBI" id="CHEBI:30013"/>
        <dbReference type="ChEBI" id="CHEBI:30616"/>
        <dbReference type="ChEBI" id="CHEBI:61977"/>
        <dbReference type="ChEBI" id="CHEBI:456216"/>
        <dbReference type="EC" id="2.7.11.1"/>
    </reaction>
</comment>
<keyword evidence="14" id="KW-0325">Glycoprotein</keyword>
<dbReference type="GO" id="GO:0005886">
    <property type="term" value="C:plasma membrane"/>
    <property type="evidence" value="ECO:0007669"/>
    <property type="project" value="TreeGrafter"/>
</dbReference>
<dbReference type="PROSITE" id="PS00108">
    <property type="entry name" value="PROTEIN_KINASE_ST"/>
    <property type="match status" value="2"/>
</dbReference>
<dbReference type="SUPFAM" id="SSF56112">
    <property type="entry name" value="Protein kinase-like (PK-like)"/>
    <property type="match status" value="2"/>
</dbReference>
<feature type="domain" description="Gnk2-homologous" evidence="20">
    <location>
        <begin position="134"/>
        <end position="237"/>
    </location>
</feature>
<name>A0A8J5GPM3_ZINOF</name>
<dbReference type="InterPro" id="IPR008271">
    <property type="entry name" value="Ser/Thr_kinase_AS"/>
</dbReference>
<dbReference type="InterPro" id="IPR002902">
    <property type="entry name" value="GNK2"/>
</dbReference>